<feature type="domain" description="Kringle" evidence="20">
    <location>
        <begin position="2369"/>
        <end position="2449"/>
    </location>
</feature>
<comment type="caution">
    <text evidence="17">Lacks conserved residue(s) required for the propagation of feature annotation.</text>
</comment>
<dbReference type="InterPro" id="IPR008979">
    <property type="entry name" value="Galactose-bd-like_sf"/>
</dbReference>
<dbReference type="InParanoid" id="C3Y148"/>
<dbReference type="PROSITE" id="PS50070">
    <property type="entry name" value="KRINGLE_2"/>
    <property type="match status" value="2"/>
</dbReference>
<dbReference type="PANTHER" id="PTHR46806">
    <property type="entry name" value="F5/8 TYPE C DOMAIN-CONTAINING PROTEIN"/>
    <property type="match status" value="1"/>
</dbReference>
<dbReference type="Gene3D" id="2.60.120.260">
    <property type="entry name" value="Galactose-binding domain-like"/>
    <property type="match status" value="4"/>
</dbReference>
<evidence type="ECO:0000259" key="20">
    <source>
        <dbReference type="PROSITE" id="PS50070"/>
    </source>
</evidence>
<dbReference type="GO" id="GO:0012505">
    <property type="term" value="C:endomembrane system"/>
    <property type="evidence" value="ECO:0007669"/>
    <property type="project" value="UniProtKB-SubCell"/>
</dbReference>
<keyword evidence="6" id="KW-0964">Secreted</keyword>
<dbReference type="PROSITE" id="PS01206">
    <property type="entry name" value="ASC"/>
    <property type="match status" value="2"/>
</dbReference>
<evidence type="ECO:0000256" key="3">
    <source>
        <dbReference type="ARBA" id="ARBA00004613"/>
    </source>
</evidence>
<keyword evidence="14" id="KW-1015">Disulfide bond</keyword>
<dbReference type="Pfam" id="PF00051">
    <property type="entry name" value="Kringle"/>
    <property type="match status" value="2"/>
</dbReference>
<comment type="similarity">
    <text evidence="18">Belongs to the amiloride-sensitive sodium channel (TC 1.A.6) family.</text>
</comment>
<dbReference type="InterPro" id="IPR038178">
    <property type="entry name" value="Kringle_sf"/>
</dbReference>
<evidence type="ECO:0000313" key="21">
    <source>
        <dbReference type="EMBL" id="EEN65588.1"/>
    </source>
</evidence>
<feature type="domain" description="F5/8 type C" evidence="19">
    <location>
        <begin position="1671"/>
        <end position="1822"/>
    </location>
</feature>
<dbReference type="CDD" id="cd00108">
    <property type="entry name" value="KR"/>
    <property type="match status" value="2"/>
</dbReference>
<sequence length="2710" mass="301832">MADTDTKKQVESTDSNENDALDVRILHMIDIRAKQHAAKEVAVCLAAHEKMMKERAKTDIKAGVLIKTYFDYPVVVEIKVVENTKLTFPSVTVCNNNRFPLKPVDEVDVSAGLCCPPTIAVSSIFIANSGDQDNITDIDTPSTSTRIPIKQVLEDQCMAVQHVTGAKPCTASQLLQLFKEGVRFDQWGWFSSPLQLNAQIRLNGSCQDDSSNSTRCYKNTLPVTTGLQDAAVFCCSPEVCVQSDCTARVSGCSNPLGMESGKIWDRQIRASSTFFDRQAHHGRLNALSFWQPGGHDRIPRFEVDFERFILLTGVIIQLDSHYSGMDGYMVEYGWDGLTWTRYVDEYGGDVHFCGTLDDDYYNIQHLPKAVAARHIAILPLFKANVYNNFHFRVEFLGCDTTNCNVDLRAGNMFDVYNLQCSGSECYSNAKAYRGRFNSPSHGTCGNWSCKQRQRGHCLEENFCRVSPDSDETQLVCPSASNSSVTAPCVDISRCSINTGEDDNTFPTSRTFYQHFFAKQYCHERGKDLCTREDISLMKLDDHFSSGRGWFAEQEQQMSITAGRMVFKRDVQAGRPAYCCDKLFRVTSKSHNSHQTASSACGQLGMQLCTINQLEAAHKVGIRRSEYPDDLAWFSAPDKIALLNDTCGCSVGEMCHKTMIPFRRPDHQNSYKALCCQVTFVSTDQTFATIEDARDTCLSRGMTLCSQHQIQNVFPGDAGSQEPGWTQETAAQITRQESRVAYCCILQTQEDNEPQETLYRSRDVNLFKGCSNPLGMEAGTILSDQITANTVLSIAGVIENAPHHARLNGKSSWKMQAITDNGWILVDLGQQKLITGIVTQGQNDSYVTSFTLYFSSRGFDWRPYMDGVRELQFMGNVDGETPNHVYLPRAVAARYVRLHPKTWNKSPNLRLEIIGCKRDNCEILSNVGADSFSPPDIKCWEKECIVGTGLNYRGFQNVTNSGRKCQKWDSHDPHVHCTTPSNFPNAGLVENYCRNMPGSLAKVPWCFTEDPKRPREFCPVDMCEVGCIDSGLATVANENDWKGFIQNSQTDDFSDITDISTASKHEVEDLGHQKKDLILQCTFDKKKCSLDDFKVSQNSKYGNCFTFNHDQDNVLETTKIGAGYGLKLTLNVESNEYIGIFGQDPGVKITVHTPGSTPLPEVNALSAEPGKSTFIGLKRRVVNRQPHPYGNCSLSTETSPLYGGIYTYETCKRSCLQKALIEECGCSDELLAINTTICSTLNEAQECCRQKMADNKGKNVNHGTAVPKEPDKKEELDVRILKMIDIRVKQHVAKEAAVCLRAQEKMAKERAKTDIKAMTKQFCSTTTAHGVSRVVDADSKTGKFLWIMILLMCLTVFLYQATIMIMTYFDYPVVVEIKVVENTKLTFPSVTVCNNNRLRTSKLLGTRHQALIMLGRDTAVGIANFLPTSQPDGGGSPGHHSAEGNEGVLRSNIYIIASPDDYDQAEIVCRDLSKQLCTTSQLKIEATNKQLDPFNGWAFFSHKNLAVQTAGSCEKDGETCTDCIAGRFPIKPADQVTRSRAFCCPRIIATTASVGTVRNANGTGSITTVPPDGALEEACDAMRGLGGAKPCTASQLLHLYKDGVRFDEWGWFASPVRRDAQIRLKGSCQTDSSTTCYKDILPVTTQLHEAGVFCCLPQVCVQSDCTSKVSSCSNPLGMESGKIWDRQIRSSSSHTAFNKGHPHHGRLNALSYWQPHGDDLNPRFEVDFEKSIILTGVIIQLGSHSSGLEGYMLEYGQNGTSWTRYVDEFGGNFYFCGNLDDDYYNIQHLPKAVAARHIAILPVFKRDNKNYNRFDFRAEFLGCDRADCDVGHSAMGLFEIDNPQCSGTECYSNATTYRGKLKSSTNGTCGDWSCPQSYRGYCLQENFCRVPPNSGETQLVCPSPVPNGIGNNSVTIPCVDIPRCPINEGEDDNVFPTTRTFYQHFFAKQYCNERGKDLCTVDDIILMKLDSRLSSDPGWFADQKQQIRIDRGQYVFEEILEAGRPAYCCDKLFRFTNKSHNSHQTASKVCGQLGMQLCTIDQLEAAHKVGIRRSKYPGDLAWIAASDKVALLNDTCGCSVGELCHKTIIPFYRPIRQRSYRALCCQQTLVATDQKYDTINAARGACLFLGLNLCFRRQVELVFPGSTESQESGWAEGIEVSIVPRPHTSRVAYCCMFEARESFDDLLYRSGDMNMFRGCNNPLGMEAGTITAGQITAQVVTAVLNSIENAPAHARLNGMSSWKMQSNPGWIKVDLGQQMLITGLVTQGHGENYITSFTLTFSSSDFDWSPYRYNSRELQFMGNVDGETPNHVYLPRAVAARYVRLHPKTWIKSPNLRLEIIGCKRDNCEILSNVGADSFSPSDIKCWEKECTVGTGLNYRGFQNVTNSGRKCQKWDSHDPHVHCTTPALFPNAGLVENYCRNIPGSLAKVPWCFTEDPKRPREFCPIEMCEVGCIDSGLATVANDNDWLGFIQNSQTDDFSDITDISTASKDEIADMGHQKKDFILQCTFDKKRCSLDDFKVSQNSKYGNCFTFNHDQDNVLETTKIGAGYGLKLTLNVESKEYIGIFGQDPGVKITVHTPGSTPLPEVNALSAEPGKSTFIGLKRRVVNRQPHPYGNCSLLTETSPLYGGLYTYETCKRSCLQKALIEECGCSDELLAINTTICSTLNEAQECCRQRTLFLKPPFSVSIICRIYSLSSLLSEEKEQHETS</sequence>
<evidence type="ECO:0000259" key="19">
    <source>
        <dbReference type="PROSITE" id="PS50022"/>
    </source>
</evidence>
<dbReference type="GO" id="GO:0016020">
    <property type="term" value="C:membrane"/>
    <property type="evidence" value="ECO:0007669"/>
    <property type="project" value="UniProtKB-SubCell"/>
</dbReference>
<evidence type="ECO:0000256" key="1">
    <source>
        <dbReference type="ARBA" id="ARBA00004141"/>
    </source>
</evidence>
<dbReference type="InterPro" id="IPR000001">
    <property type="entry name" value="Kringle"/>
</dbReference>
<evidence type="ECO:0000256" key="2">
    <source>
        <dbReference type="ARBA" id="ARBA00004184"/>
    </source>
</evidence>
<dbReference type="PROSITE" id="PS01285">
    <property type="entry name" value="FA58C_1"/>
    <property type="match status" value="1"/>
</dbReference>
<keyword evidence="12 18" id="KW-0406">Ion transport</keyword>
<dbReference type="GO" id="GO:0007155">
    <property type="term" value="P:cell adhesion"/>
    <property type="evidence" value="ECO:0007669"/>
    <property type="project" value="UniProtKB-KW"/>
</dbReference>
<dbReference type="STRING" id="7739.C3Y148"/>
<dbReference type="PROSITE" id="PS50022">
    <property type="entry name" value="FA58C_3"/>
    <property type="match status" value="4"/>
</dbReference>
<evidence type="ECO:0000256" key="10">
    <source>
        <dbReference type="ARBA" id="ARBA00022989"/>
    </source>
</evidence>
<dbReference type="PRINTS" id="PR00018">
    <property type="entry name" value="KRINGLE"/>
</dbReference>
<evidence type="ECO:0000256" key="9">
    <source>
        <dbReference type="ARBA" id="ARBA00022889"/>
    </source>
</evidence>
<keyword evidence="10" id="KW-1133">Transmembrane helix</keyword>
<reference evidence="21" key="1">
    <citation type="journal article" date="2008" name="Nature">
        <title>The amphioxus genome and the evolution of the chordate karyotype.</title>
        <authorList>
            <consortium name="US DOE Joint Genome Institute (JGI-PGF)"/>
            <person name="Putnam N.H."/>
            <person name="Butts T."/>
            <person name="Ferrier D.E.K."/>
            <person name="Furlong R.F."/>
            <person name="Hellsten U."/>
            <person name="Kawashima T."/>
            <person name="Robinson-Rechavi M."/>
            <person name="Shoguchi E."/>
            <person name="Terry A."/>
            <person name="Yu J.-K."/>
            <person name="Benito-Gutierrez E.L."/>
            <person name="Dubchak I."/>
            <person name="Garcia-Fernandez J."/>
            <person name="Gibson-Brown J.J."/>
            <person name="Grigoriev I.V."/>
            <person name="Horton A.C."/>
            <person name="de Jong P.J."/>
            <person name="Jurka J."/>
            <person name="Kapitonov V.V."/>
            <person name="Kohara Y."/>
            <person name="Kuroki Y."/>
            <person name="Lindquist E."/>
            <person name="Lucas S."/>
            <person name="Osoegawa K."/>
            <person name="Pennacchio L.A."/>
            <person name="Salamov A.A."/>
            <person name="Satou Y."/>
            <person name="Sauka-Spengler T."/>
            <person name="Schmutz J."/>
            <person name="Shin-I T."/>
            <person name="Toyoda A."/>
            <person name="Bronner-Fraser M."/>
            <person name="Fujiyama A."/>
            <person name="Holland L.Z."/>
            <person name="Holland P.W.H."/>
            <person name="Satoh N."/>
            <person name="Rokhsar D.S."/>
        </authorList>
    </citation>
    <scope>NUCLEOTIDE SEQUENCE [LARGE SCALE GENOMIC DNA]</scope>
    <source>
        <strain evidence="21">S238N-H82</strain>
        <tissue evidence="21">Testes</tissue>
    </source>
</reference>
<evidence type="ECO:0000256" key="5">
    <source>
        <dbReference type="ARBA" id="ARBA00022461"/>
    </source>
</evidence>
<keyword evidence="11" id="KW-0915">Sodium</keyword>
<dbReference type="SUPFAM" id="SSF57440">
    <property type="entry name" value="Kringle-like"/>
    <property type="match status" value="2"/>
</dbReference>
<dbReference type="Gene3D" id="2.60.470.10">
    <property type="entry name" value="Acid-sensing ion channels like domains"/>
    <property type="match status" value="2"/>
</dbReference>
<keyword evidence="15 18" id="KW-0739">Sodium transport</keyword>
<dbReference type="eggNOG" id="KOG4294">
    <property type="taxonomic scope" value="Eukaryota"/>
</dbReference>
<dbReference type="SMART" id="SM00130">
    <property type="entry name" value="KR"/>
    <property type="match status" value="2"/>
</dbReference>
<evidence type="ECO:0000256" key="13">
    <source>
        <dbReference type="ARBA" id="ARBA00023136"/>
    </source>
</evidence>
<dbReference type="PANTHER" id="PTHR46806:SF5">
    <property type="entry name" value="F5_8 TYPE C DOMAIN-CONTAINING PROTEIN"/>
    <property type="match status" value="1"/>
</dbReference>
<feature type="domain" description="F5/8 type C" evidence="19">
    <location>
        <begin position="252"/>
        <end position="398"/>
    </location>
</feature>
<dbReference type="Pfam" id="PF00858">
    <property type="entry name" value="ASC"/>
    <property type="match status" value="4"/>
</dbReference>
<keyword evidence="7 17" id="KW-0420">Kringle</keyword>
<feature type="domain" description="Kringle" evidence="20">
    <location>
        <begin position="942"/>
        <end position="1022"/>
    </location>
</feature>
<evidence type="ECO:0000256" key="4">
    <source>
        <dbReference type="ARBA" id="ARBA00022448"/>
    </source>
</evidence>
<evidence type="ECO:0000256" key="14">
    <source>
        <dbReference type="ARBA" id="ARBA00023157"/>
    </source>
</evidence>
<evidence type="ECO:0000256" key="6">
    <source>
        <dbReference type="ARBA" id="ARBA00022525"/>
    </source>
</evidence>
<keyword evidence="16 18" id="KW-0407">Ion channel</keyword>
<protein>
    <submittedName>
        <fullName evidence="21">Uncharacterized protein</fullName>
    </submittedName>
</protein>
<dbReference type="InterPro" id="IPR000421">
    <property type="entry name" value="FA58C"/>
</dbReference>
<organism>
    <name type="scientific">Branchiostoma floridae</name>
    <name type="common">Florida lancelet</name>
    <name type="synonym">Amphioxus</name>
    <dbReference type="NCBI Taxonomy" id="7739"/>
    <lineage>
        <taxon>Eukaryota</taxon>
        <taxon>Metazoa</taxon>
        <taxon>Chordata</taxon>
        <taxon>Cephalochordata</taxon>
        <taxon>Leptocardii</taxon>
        <taxon>Amphioxiformes</taxon>
        <taxon>Branchiostomatidae</taxon>
        <taxon>Branchiostoma</taxon>
    </lineage>
</organism>
<evidence type="ECO:0000256" key="11">
    <source>
        <dbReference type="ARBA" id="ARBA00023053"/>
    </source>
</evidence>
<dbReference type="PROSITE" id="PS01286">
    <property type="entry name" value="FA58C_2"/>
    <property type="match status" value="2"/>
</dbReference>
<dbReference type="GO" id="GO:0005576">
    <property type="term" value="C:extracellular region"/>
    <property type="evidence" value="ECO:0007669"/>
    <property type="project" value="UniProtKB-SubCell"/>
</dbReference>
<evidence type="ECO:0000256" key="17">
    <source>
        <dbReference type="PROSITE-ProRule" id="PRU00121"/>
    </source>
</evidence>
<comment type="subcellular location">
    <subcellularLocation>
        <location evidence="2">Endomembrane system</location>
        <topology evidence="2">Peripheral membrane protein</topology>
    </subcellularLocation>
    <subcellularLocation>
        <location evidence="1">Membrane</location>
        <topology evidence="1">Multi-pass membrane protein</topology>
    </subcellularLocation>
    <subcellularLocation>
        <location evidence="3">Secreted</location>
    </subcellularLocation>
</comment>
<dbReference type="SUPFAM" id="SSF49785">
    <property type="entry name" value="Galactose-binding domain-like"/>
    <property type="match status" value="4"/>
</dbReference>
<keyword evidence="8 18" id="KW-0812">Transmembrane</keyword>
<dbReference type="EMBL" id="GG666480">
    <property type="protein sequence ID" value="EEN65588.1"/>
    <property type="molecule type" value="Genomic_DNA"/>
</dbReference>
<evidence type="ECO:0000256" key="15">
    <source>
        <dbReference type="ARBA" id="ARBA00023201"/>
    </source>
</evidence>
<keyword evidence="4 18" id="KW-0813">Transport</keyword>
<dbReference type="InterPro" id="IPR020903">
    <property type="entry name" value="ENaC_CS"/>
</dbReference>
<evidence type="ECO:0000256" key="8">
    <source>
        <dbReference type="ARBA" id="ARBA00022692"/>
    </source>
</evidence>
<name>C3Y148_BRAFL</name>
<evidence type="ECO:0000256" key="7">
    <source>
        <dbReference type="ARBA" id="ARBA00022572"/>
    </source>
</evidence>
<accession>C3Y148</accession>
<dbReference type="InterPro" id="IPR001873">
    <property type="entry name" value="ENaC"/>
</dbReference>
<dbReference type="Pfam" id="PF00754">
    <property type="entry name" value="F5_F8_type_C"/>
    <property type="match status" value="4"/>
</dbReference>
<evidence type="ECO:0000256" key="12">
    <source>
        <dbReference type="ARBA" id="ARBA00023065"/>
    </source>
</evidence>
<evidence type="ECO:0000256" key="16">
    <source>
        <dbReference type="ARBA" id="ARBA00023303"/>
    </source>
</evidence>
<dbReference type="FunCoup" id="C3Y148">
    <property type="interactions" value="1"/>
</dbReference>
<gene>
    <name evidence="21" type="ORF">BRAFLDRAFT_87783</name>
</gene>
<feature type="domain" description="F5/8 type C" evidence="19">
    <location>
        <begin position="769"/>
        <end position="915"/>
    </location>
</feature>
<dbReference type="InterPro" id="IPR050633">
    <property type="entry name" value="Neuropilin_MCO_CoagFactor"/>
</dbReference>
<dbReference type="InterPro" id="IPR013806">
    <property type="entry name" value="Kringle-like"/>
</dbReference>
<evidence type="ECO:0000256" key="18">
    <source>
        <dbReference type="RuleBase" id="RU000679"/>
    </source>
</evidence>
<feature type="domain" description="F5/8 type C" evidence="19">
    <location>
        <begin position="2198"/>
        <end position="2342"/>
    </location>
</feature>
<keyword evidence="13" id="KW-0472">Membrane</keyword>
<dbReference type="CDD" id="cd00057">
    <property type="entry name" value="FA58C"/>
    <property type="match status" value="3"/>
</dbReference>
<proteinExistence type="inferred from homology"/>
<dbReference type="GO" id="GO:0005272">
    <property type="term" value="F:sodium channel activity"/>
    <property type="evidence" value="ECO:0007669"/>
    <property type="project" value="UniProtKB-KW"/>
</dbReference>
<keyword evidence="9" id="KW-0130">Cell adhesion</keyword>
<keyword evidence="5 18" id="KW-0894">Sodium channel</keyword>
<dbReference type="Gene3D" id="2.40.20.10">
    <property type="entry name" value="Plasminogen Kringle 4"/>
    <property type="match status" value="2"/>
</dbReference>
<dbReference type="SMART" id="SM00231">
    <property type="entry name" value="FA58C"/>
    <property type="match status" value="4"/>
</dbReference>